<dbReference type="EMBL" id="SZVO01000014">
    <property type="protein sequence ID" value="TKT88684.1"/>
    <property type="molecule type" value="Genomic_DNA"/>
</dbReference>
<evidence type="ECO:0000313" key="8">
    <source>
        <dbReference type="Proteomes" id="UP000304900"/>
    </source>
</evidence>
<evidence type="ECO:0000256" key="1">
    <source>
        <dbReference type="ARBA" id="ARBA00009902"/>
    </source>
</evidence>
<dbReference type="CDD" id="cd18622">
    <property type="entry name" value="GH32_Inu-like"/>
    <property type="match status" value="1"/>
</dbReference>
<dbReference type="PANTHER" id="PTHR42800:SF3">
    <property type="entry name" value="GLYCOSYL HYDROLASE FAMILY 32 N-TERMINAL DOMAIN-CONTAINING PROTEIN"/>
    <property type="match status" value="1"/>
</dbReference>
<dbReference type="Gene3D" id="2.115.10.20">
    <property type="entry name" value="Glycosyl hydrolase domain, family 43"/>
    <property type="match status" value="1"/>
</dbReference>
<dbReference type="Pfam" id="PF00251">
    <property type="entry name" value="Glyco_hydro_32N"/>
    <property type="match status" value="1"/>
</dbReference>
<feature type="domain" description="Glycosyl hydrolase family 32 C-terminal" evidence="6">
    <location>
        <begin position="401"/>
        <end position="550"/>
    </location>
</feature>
<evidence type="ECO:0000259" key="6">
    <source>
        <dbReference type="Pfam" id="PF08244"/>
    </source>
</evidence>
<evidence type="ECO:0000313" key="7">
    <source>
        <dbReference type="EMBL" id="TKT88684.1"/>
    </source>
</evidence>
<dbReference type="AlphaFoldDB" id="A0A4U6D413"/>
<dbReference type="Proteomes" id="UP000304900">
    <property type="component" value="Unassembled WGS sequence"/>
</dbReference>
<evidence type="ECO:0000256" key="2">
    <source>
        <dbReference type="ARBA" id="ARBA00022801"/>
    </source>
</evidence>
<dbReference type="InterPro" id="IPR023296">
    <property type="entry name" value="Glyco_hydro_beta-prop_sf"/>
</dbReference>
<dbReference type="SUPFAM" id="SSF75005">
    <property type="entry name" value="Arabinanase/levansucrase/invertase"/>
    <property type="match status" value="1"/>
</dbReference>
<keyword evidence="8" id="KW-1185">Reference proteome</keyword>
<dbReference type="GO" id="GO:0005737">
    <property type="term" value="C:cytoplasm"/>
    <property type="evidence" value="ECO:0007669"/>
    <property type="project" value="TreeGrafter"/>
</dbReference>
<keyword evidence="3 4" id="KW-0326">Glycosidase</keyword>
<dbReference type="InterPro" id="IPR013320">
    <property type="entry name" value="ConA-like_dom_sf"/>
</dbReference>
<dbReference type="GO" id="GO:0005987">
    <property type="term" value="P:sucrose catabolic process"/>
    <property type="evidence" value="ECO:0007669"/>
    <property type="project" value="TreeGrafter"/>
</dbReference>
<dbReference type="SUPFAM" id="SSF49899">
    <property type="entry name" value="Concanavalin A-like lectins/glucanases"/>
    <property type="match status" value="1"/>
</dbReference>
<dbReference type="PANTHER" id="PTHR42800">
    <property type="entry name" value="EXOINULINASE INUD (AFU_ORTHOLOGUE AFUA_5G00480)"/>
    <property type="match status" value="1"/>
</dbReference>
<feature type="domain" description="Glycosyl hydrolase family 32 N-terminal" evidence="5">
    <location>
        <begin position="74"/>
        <end position="384"/>
    </location>
</feature>
<dbReference type="GO" id="GO:0004575">
    <property type="term" value="F:sucrose alpha-glucosidase activity"/>
    <property type="evidence" value="ECO:0007669"/>
    <property type="project" value="TreeGrafter"/>
</dbReference>
<dbReference type="Gene3D" id="2.60.120.560">
    <property type="entry name" value="Exo-inulinase, domain 1"/>
    <property type="match status" value="1"/>
</dbReference>
<name>A0A4U6D413_9BACT</name>
<dbReference type="SMART" id="SM00640">
    <property type="entry name" value="Glyco_32"/>
    <property type="match status" value="1"/>
</dbReference>
<sequence>MFQALLFKCIRNKEKLLKLTDKSALLNTFLSMRMLKTIRTFTIALMISQLNNTSLVNAQSVDSTKEMTYRPAFHFAPPQNWTNDPNGLVFYNDQYHIFYQYNPEGDTWGHMSWGHATSKDMMKWEHQPVALQDYPNGNGTSTMFFSGTAVVDKNNTSGFGKKDGEIPLVAIYTAHIDSSGTGISQSQSLAYSLDGKQFTRYDKNPLIDLHTRDFRDPKVFWQEQSKQWIMIVAKPLDFKVQLYASPDLKSWSLLSEFGDKFGDKSKIWECPDIFELPVENEPGTTKWVITVSGGHPQQNGNLGMQYFIGNFDGKTFTPDILQYPLYLDYGKDFYAGIIFNNLPDNDKRKIMIGWENSWEYAATTPSKGFRGQMSVPRELSIYKNENSEYRIKSFPVREVTSYRGQLLATQNSVAVTGSKLLNSISGSMLDIEFIIKKSSAEQAGIKLLKHGENQTLVYYNKIDNTLKIDRTKSGNVGFGPKFPSIESVPMPDTNDDIAIRILVDRNNIEVFANGGKQVMTDLVFPLSEKVSYELFSTEVATTFKNINIWEMKTSME</sequence>
<evidence type="ECO:0000259" key="5">
    <source>
        <dbReference type="Pfam" id="PF00251"/>
    </source>
</evidence>
<gene>
    <name evidence="7" type="ORF">FDK13_25600</name>
</gene>
<dbReference type="InterPro" id="IPR013189">
    <property type="entry name" value="Glyco_hydro_32_C"/>
</dbReference>
<accession>A0A4U6D413</accession>
<evidence type="ECO:0000256" key="3">
    <source>
        <dbReference type="ARBA" id="ARBA00023295"/>
    </source>
</evidence>
<dbReference type="Pfam" id="PF08244">
    <property type="entry name" value="Glyco_hydro_32C"/>
    <property type="match status" value="1"/>
</dbReference>
<keyword evidence="2 4" id="KW-0378">Hydrolase</keyword>
<dbReference type="InterPro" id="IPR001362">
    <property type="entry name" value="Glyco_hydro_32"/>
</dbReference>
<comment type="similarity">
    <text evidence="1 4">Belongs to the glycosyl hydrolase 32 family.</text>
</comment>
<dbReference type="InterPro" id="IPR013148">
    <property type="entry name" value="Glyco_hydro_32_N"/>
</dbReference>
<comment type="caution">
    <text evidence="7">The sequence shown here is derived from an EMBL/GenBank/DDBJ whole genome shotgun (WGS) entry which is preliminary data.</text>
</comment>
<evidence type="ECO:0000256" key="4">
    <source>
        <dbReference type="RuleBase" id="RU362110"/>
    </source>
</evidence>
<reference evidence="7 8" key="1">
    <citation type="submission" date="2019-05" db="EMBL/GenBank/DDBJ databases">
        <title>Dyadobacter AR-3-8 sp. nov., isolated from arctic soil.</title>
        <authorList>
            <person name="Chaudhary D.K."/>
        </authorList>
    </citation>
    <scope>NUCLEOTIDE SEQUENCE [LARGE SCALE GENOMIC DNA]</scope>
    <source>
        <strain evidence="7 8">AR-3-8</strain>
    </source>
</reference>
<organism evidence="7 8">
    <name type="scientific">Dyadobacter frigoris</name>
    <dbReference type="NCBI Taxonomy" id="2576211"/>
    <lineage>
        <taxon>Bacteria</taxon>
        <taxon>Pseudomonadati</taxon>
        <taxon>Bacteroidota</taxon>
        <taxon>Cytophagia</taxon>
        <taxon>Cytophagales</taxon>
        <taxon>Spirosomataceae</taxon>
        <taxon>Dyadobacter</taxon>
    </lineage>
</organism>
<dbReference type="OrthoDB" id="9759709at2"/>
<proteinExistence type="inferred from homology"/>
<protein>
    <submittedName>
        <fullName evidence="7">Glycoside hydrolase family 32 protein</fullName>
    </submittedName>
</protein>